<comment type="caution">
    <text evidence="10">The sequence shown here is derived from an EMBL/GenBank/DDBJ whole genome shotgun (WGS) entry which is preliminary data.</text>
</comment>
<keyword evidence="6" id="KW-1133">Transmembrane helix</keyword>
<evidence type="ECO:0000313" key="11">
    <source>
        <dbReference type="Proteomes" id="UP000036045"/>
    </source>
</evidence>
<reference evidence="10 11" key="1">
    <citation type="submission" date="2015-05" db="EMBL/GenBank/DDBJ databases">
        <title>Whole genome sequence and identification of bacterial endophytes from Costus igneus.</title>
        <authorList>
            <person name="Lee Y.P."/>
            <person name="Gan H.M."/>
            <person name="Eng W."/>
            <person name="Wheatley M.S."/>
            <person name="Caraballo A."/>
            <person name="Polter S."/>
            <person name="Savka M.A."/>
            <person name="Hudson A.O."/>
        </authorList>
    </citation>
    <scope>NUCLEOTIDE SEQUENCE [LARGE SCALE GENOMIC DNA]</scope>
    <source>
        <strain evidence="10 11">RIT379</strain>
    </source>
</reference>
<dbReference type="InterPro" id="IPR050482">
    <property type="entry name" value="Sensor_HK_TwoCompSys"/>
</dbReference>
<feature type="domain" description="Signal transduction histidine kinase subgroup 3 dimerisation and phosphoacceptor" evidence="8">
    <location>
        <begin position="180"/>
        <end position="243"/>
    </location>
</feature>
<dbReference type="InterPro" id="IPR011712">
    <property type="entry name" value="Sig_transdc_His_kin_sub3_dim/P"/>
</dbReference>
<dbReference type="PANTHER" id="PTHR24421">
    <property type="entry name" value="NITRATE/NITRITE SENSOR PROTEIN NARX-RELATED"/>
    <property type="match status" value="1"/>
</dbReference>
<dbReference type="Pfam" id="PF23540">
    <property type="entry name" value="DesK_N"/>
    <property type="match status" value="1"/>
</dbReference>
<dbReference type="OrthoDB" id="9797605at2"/>
<sequence>MDTKKKFELFPKRYGFFPYIFLVYVLLPIIQVMQENGIKQLIGILLVLVFLLAYRQLYCHMEESIFNYWLVVQILIVMFFSIFYDPNLLFMGYFPANFIGYYSGKKYFYYFYSLFAISLVIPIIFSWNGVNPESLFFLVPFFIIMLISPFGIRSMNRRMDLERQLDIANEQISHLVKREERMRIARDLHDTLGHTLSLLTLKSQLIAKMVPAQPDSAIQEAKEMESISRSALKQVRELVSDMRAITIREAIVEIQTALQTAEIESELAIELEDGEVPLLTQNIISLCLKEAVTNIIRHSAATISKVSIQQRIGEIELIVQDNGKGVKGDETQGNGLKGMRERLELVDGKWSMTANSGTTLHIIVPIIRKERREEEIL</sequence>
<dbReference type="SUPFAM" id="SSF55874">
    <property type="entry name" value="ATPase domain of HSP90 chaperone/DNA topoisomerase II/histidine kinase"/>
    <property type="match status" value="1"/>
</dbReference>
<dbReference type="CDD" id="cd16917">
    <property type="entry name" value="HATPase_UhpB-NarQ-NarX-like"/>
    <property type="match status" value="1"/>
</dbReference>
<organism evidence="10 11">
    <name type="scientific">Niallia circulans</name>
    <name type="common">Bacillus circulans</name>
    <dbReference type="NCBI Taxonomy" id="1397"/>
    <lineage>
        <taxon>Bacteria</taxon>
        <taxon>Bacillati</taxon>
        <taxon>Bacillota</taxon>
        <taxon>Bacilli</taxon>
        <taxon>Bacillales</taxon>
        <taxon>Bacillaceae</taxon>
        <taxon>Niallia</taxon>
    </lineage>
</organism>
<dbReference type="EMBL" id="LDPH01000011">
    <property type="protein sequence ID" value="KLV26043.1"/>
    <property type="molecule type" value="Genomic_DNA"/>
</dbReference>
<evidence type="ECO:0000256" key="3">
    <source>
        <dbReference type="ARBA" id="ARBA00022679"/>
    </source>
</evidence>
<keyword evidence="4 10" id="KW-0418">Kinase</keyword>
<dbReference type="EC" id="2.7.13.3" evidence="2"/>
<proteinExistence type="predicted"/>
<dbReference type="GeneID" id="56351771"/>
<dbReference type="Proteomes" id="UP000036045">
    <property type="component" value="Unassembled WGS sequence"/>
</dbReference>
<keyword evidence="6" id="KW-0472">Membrane</keyword>
<dbReference type="InterPro" id="IPR056374">
    <property type="entry name" value="DesK/YvfT_N"/>
</dbReference>
<keyword evidence="5" id="KW-0902">Two-component regulatory system</keyword>
<dbReference type="PANTHER" id="PTHR24421:SF63">
    <property type="entry name" value="SENSOR HISTIDINE KINASE DESK"/>
    <property type="match status" value="1"/>
</dbReference>
<dbReference type="Pfam" id="PF07730">
    <property type="entry name" value="HisKA_3"/>
    <property type="match status" value="1"/>
</dbReference>
<evidence type="ECO:0000256" key="6">
    <source>
        <dbReference type="SAM" id="Phobius"/>
    </source>
</evidence>
<dbReference type="PATRIC" id="fig|1397.4.peg.779"/>
<dbReference type="InterPro" id="IPR036890">
    <property type="entry name" value="HATPase_C_sf"/>
</dbReference>
<evidence type="ECO:0000259" key="9">
    <source>
        <dbReference type="Pfam" id="PF23540"/>
    </source>
</evidence>
<dbReference type="RefSeq" id="WP_047942658.1">
    <property type="nucleotide sequence ID" value="NZ_CP053989.1"/>
</dbReference>
<evidence type="ECO:0000256" key="5">
    <source>
        <dbReference type="ARBA" id="ARBA00023012"/>
    </source>
</evidence>
<evidence type="ECO:0000313" key="10">
    <source>
        <dbReference type="EMBL" id="KLV26043.1"/>
    </source>
</evidence>
<feature type="transmembrane region" description="Helical" evidence="6">
    <location>
        <begin position="14"/>
        <end position="31"/>
    </location>
</feature>
<name>A0A0J1IJB9_NIACI</name>
<protein>
    <recommendedName>
        <fullName evidence="2">histidine kinase</fullName>
        <ecNumber evidence="2">2.7.13.3</ecNumber>
    </recommendedName>
</protein>
<evidence type="ECO:0000259" key="7">
    <source>
        <dbReference type="Pfam" id="PF02518"/>
    </source>
</evidence>
<feature type="transmembrane region" description="Helical" evidence="6">
    <location>
        <begin position="134"/>
        <end position="152"/>
    </location>
</feature>
<dbReference type="AlphaFoldDB" id="A0A0J1IJB9"/>
<accession>A0A0J1IJB9</accession>
<evidence type="ECO:0000256" key="4">
    <source>
        <dbReference type="ARBA" id="ARBA00022777"/>
    </source>
</evidence>
<evidence type="ECO:0000259" key="8">
    <source>
        <dbReference type="Pfam" id="PF07730"/>
    </source>
</evidence>
<comment type="catalytic activity">
    <reaction evidence="1">
        <text>ATP + protein L-histidine = ADP + protein N-phospho-L-histidine.</text>
        <dbReference type="EC" id="2.7.13.3"/>
    </reaction>
</comment>
<feature type="domain" description="DesK/YvfT N-terminal" evidence="9">
    <location>
        <begin position="4"/>
        <end position="148"/>
    </location>
</feature>
<keyword evidence="3" id="KW-0808">Transferase</keyword>
<feature type="transmembrane region" description="Helical" evidence="6">
    <location>
        <begin position="37"/>
        <end position="54"/>
    </location>
</feature>
<evidence type="ECO:0000256" key="1">
    <source>
        <dbReference type="ARBA" id="ARBA00000085"/>
    </source>
</evidence>
<keyword evidence="6" id="KW-0812">Transmembrane</keyword>
<dbReference type="GO" id="GO:0046983">
    <property type="term" value="F:protein dimerization activity"/>
    <property type="evidence" value="ECO:0007669"/>
    <property type="project" value="InterPro"/>
</dbReference>
<dbReference type="Gene3D" id="3.30.565.10">
    <property type="entry name" value="Histidine kinase-like ATPase, C-terminal domain"/>
    <property type="match status" value="1"/>
</dbReference>
<dbReference type="Pfam" id="PF02518">
    <property type="entry name" value="HATPase_c"/>
    <property type="match status" value="1"/>
</dbReference>
<feature type="transmembrane region" description="Helical" evidence="6">
    <location>
        <begin position="66"/>
        <end position="84"/>
    </location>
</feature>
<feature type="domain" description="Histidine kinase/HSP90-like ATPase" evidence="7">
    <location>
        <begin position="284"/>
        <end position="365"/>
    </location>
</feature>
<gene>
    <name evidence="10" type="ORF">ABW02_13270</name>
</gene>
<dbReference type="GO" id="GO:0016020">
    <property type="term" value="C:membrane"/>
    <property type="evidence" value="ECO:0007669"/>
    <property type="project" value="InterPro"/>
</dbReference>
<dbReference type="InterPro" id="IPR003594">
    <property type="entry name" value="HATPase_dom"/>
</dbReference>
<evidence type="ECO:0000256" key="2">
    <source>
        <dbReference type="ARBA" id="ARBA00012438"/>
    </source>
</evidence>
<keyword evidence="11" id="KW-1185">Reference proteome</keyword>
<dbReference type="Gene3D" id="1.20.5.1930">
    <property type="match status" value="1"/>
</dbReference>
<feature type="transmembrane region" description="Helical" evidence="6">
    <location>
        <begin position="107"/>
        <end position="127"/>
    </location>
</feature>
<dbReference type="GO" id="GO:0000155">
    <property type="term" value="F:phosphorelay sensor kinase activity"/>
    <property type="evidence" value="ECO:0007669"/>
    <property type="project" value="InterPro"/>
</dbReference>